<evidence type="ECO:0000256" key="8">
    <source>
        <dbReference type="ARBA" id="ARBA00023054"/>
    </source>
</evidence>
<evidence type="ECO:0000313" key="16">
    <source>
        <dbReference type="EMBL" id="MBK1879577.1"/>
    </source>
</evidence>
<evidence type="ECO:0000256" key="4">
    <source>
        <dbReference type="ARBA" id="ARBA00022598"/>
    </source>
</evidence>
<accession>A0A934VRN2</accession>
<name>A0A934VRN2_9BACT</name>
<dbReference type="Proteomes" id="UP000617628">
    <property type="component" value="Unassembled WGS sequence"/>
</dbReference>
<keyword evidence="8 12" id="KW-0175">Coiled coil</keyword>
<dbReference type="AlphaFoldDB" id="A0A934VRN2"/>
<dbReference type="PANTHER" id="PTHR11946:SF93">
    <property type="entry name" value="VALINE--TRNA LIGASE, CHLOROPLASTIC_MITOCHONDRIAL 2"/>
    <property type="match status" value="1"/>
</dbReference>
<dbReference type="FunFam" id="3.40.50.620:FF:000032">
    <property type="entry name" value="Valine--tRNA ligase"/>
    <property type="match status" value="1"/>
</dbReference>
<comment type="similarity">
    <text evidence="11 12">Belongs to the class-I aminoacyl-tRNA synthetase family. ValS type 1 subfamily.</text>
</comment>
<reference evidence="16" key="1">
    <citation type="submission" date="2021-01" db="EMBL/GenBank/DDBJ databases">
        <title>Modified the classification status of verrucomicrobia.</title>
        <authorList>
            <person name="Feng X."/>
        </authorList>
    </citation>
    <scope>NUCLEOTIDE SEQUENCE</scope>
    <source>
        <strain evidence="16">KCTC 13126</strain>
    </source>
</reference>
<dbReference type="EMBL" id="JAENIL010000051">
    <property type="protein sequence ID" value="MBK1879577.1"/>
    <property type="molecule type" value="Genomic_DNA"/>
</dbReference>
<dbReference type="GO" id="GO:0006438">
    <property type="term" value="P:valyl-tRNA aminoacylation"/>
    <property type="evidence" value="ECO:0007669"/>
    <property type="project" value="UniProtKB-UniRule"/>
</dbReference>
<dbReference type="PRINTS" id="PR00986">
    <property type="entry name" value="TRNASYNTHVAL"/>
</dbReference>
<dbReference type="SUPFAM" id="SSF46589">
    <property type="entry name" value="tRNA-binding arm"/>
    <property type="match status" value="1"/>
</dbReference>
<keyword evidence="6 12" id="KW-0067">ATP-binding</keyword>
<comment type="caution">
    <text evidence="16">The sequence shown here is derived from an EMBL/GenBank/DDBJ whole genome shotgun (WGS) entry which is preliminary data.</text>
</comment>
<evidence type="ECO:0000259" key="13">
    <source>
        <dbReference type="Pfam" id="PF00133"/>
    </source>
</evidence>
<dbReference type="FunFam" id="1.10.287.380:FF:000001">
    <property type="entry name" value="Valine--tRNA ligase"/>
    <property type="match status" value="1"/>
</dbReference>
<dbReference type="HAMAP" id="MF_02004">
    <property type="entry name" value="Val_tRNA_synth_type1"/>
    <property type="match status" value="1"/>
</dbReference>
<feature type="binding site" evidence="12">
    <location>
        <position position="547"/>
    </location>
    <ligand>
        <name>ATP</name>
        <dbReference type="ChEBI" id="CHEBI:30616"/>
    </ligand>
</feature>
<dbReference type="InterPro" id="IPR033705">
    <property type="entry name" value="Anticodon_Ia_Val"/>
</dbReference>
<feature type="short sequence motif" description="'HIGH' region" evidence="12">
    <location>
        <begin position="46"/>
        <end position="56"/>
    </location>
</feature>
<keyword evidence="3 12" id="KW-0963">Cytoplasm</keyword>
<evidence type="ECO:0000256" key="10">
    <source>
        <dbReference type="ARBA" id="ARBA00047552"/>
    </source>
</evidence>
<dbReference type="Gene3D" id="1.10.730.10">
    <property type="entry name" value="Isoleucyl-tRNA Synthetase, Domain 1"/>
    <property type="match status" value="1"/>
</dbReference>
<dbReference type="Gene3D" id="1.10.287.380">
    <property type="entry name" value="Valyl-tRNA synthetase, C-terminal domain"/>
    <property type="match status" value="1"/>
</dbReference>
<comment type="domain">
    <text evidence="12">ValRS has two distinct active sites: one for aminoacylation and one for editing. The misactivated threonine is translocated from the active site to the editing site.</text>
</comment>
<dbReference type="GO" id="GO:0005829">
    <property type="term" value="C:cytosol"/>
    <property type="evidence" value="ECO:0007669"/>
    <property type="project" value="TreeGrafter"/>
</dbReference>
<keyword evidence="4 12" id="KW-0436">Ligase</keyword>
<dbReference type="InterPro" id="IPR014729">
    <property type="entry name" value="Rossmann-like_a/b/a_fold"/>
</dbReference>
<dbReference type="InterPro" id="IPR019499">
    <property type="entry name" value="Val-tRNA_synth_tRNA-bd"/>
</dbReference>
<keyword evidence="9 12" id="KW-0030">Aminoacyl-tRNA synthetase</keyword>
<evidence type="ECO:0000259" key="14">
    <source>
        <dbReference type="Pfam" id="PF08264"/>
    </source>
</evidence>
<dbReference type="SUPFAM" id="SSF52374">
    <property type="entry name" value="Nucleotidylyl transferase"/>
    <property type="match status" value="1"/>
</dbReference>
<feature type="coiled-coil region" evidence="12">
    <location>
        <begin position="845"/>
        <end position="907"/>
    </location>
</feature>
<evidence type="ECO:0000256" key="6">
    <source>
        <dbReference type="ARBA" id="ARBA00022840"/>
    </source>
</evidence>
<dbReference type="PANTHER" id="PTHR11946">
    <property type="entry name" value="VALYL-TRNA SYNTHETASES"/>
    <property type="match status" value="1"/>
</dbReference>
<evidence type="ECO:0000256" key="11">
    <source>
        <dbReference type="ARBA" id="ARBA00060830"/>
    </source>
</evidence>
<evidence type="ECO:0000256" key="1">
    <source>
        <dbReference type="ARBA" id="ARBA00004496"/>
    </source>
</evidence>
<evidence type="ECO:0000256" key="5">
    <source>
        <dbReference type="ARBA" id="ARBA00022741"/>
    </source>
</evidence>
<keyword evidence="7 12" id="KW-0648">Protein biosynthesis</keyword>
<dbReference type="CDD" id="cd07962">
    <property type="entry name" value="Anticodon_Ia_Val"/>
    <property type="match status" value="1"/>
</dbReference>
<dbReference type="InterPro" id="IPR013155">
    <property type="entry name" value="M/V/L/I-tRNA-synth_anticd-bd"/>
</dbReference>
<dbReference type="EC" id="6.1.1.9" evidence="12"/>
<dbReference type="InterPro" id="IPR002300">
    <property type="entry name" value="aa-tRNA-synth_Ia"/>
</dbReference>
<dbReference type="GO" id="GO:0004832">
    <property type="term" value="F:valine-tRNA ligase activity"/>
    <property type="evidence" value="ECO:0007669"/>
    <property type="project" value="UniProtKB-UniRule"/>
</dbReference>
<evidence type="ECO:0000256" key="3">
    <source>
        <dbReference type="ARBA" id="ARBA00022490"/>
    </source>
</evidence>
<evidence type="ECO:0000256" key="2">
    <source>
        <dbReference type="ARBA" id="ARBA00011245"/>
    </source>
</evidence>
<dbReference type="GO" id="GO:0005524">
    <property type="term" value="F:ATP binding"/>
    <property type="evidence" value="ECO:0007669"/>
    <property type="project" value="UniProtKB-UniRule"/>
</dbReference>
<dbReference type="Gene3D" id="3.40.50.620">
    <property type="entry name" value="HUPs"/>
    <property type="match status" value="2"/>
</dbReference>
<gene>
    <name evidence="12" type="primary">valS</name>
    <name evidence="16" type="ORF">JIN87_22015</name>
</gene>
<dbReference type="Pfam" id="PF08264">
    <property type="entry name" value="Anticodon_1"/>
    <property type="match status" value="1"/>
</dbReference>
<dbReference type="CDD" id="cd00817">
    <property type="entry name" value="ValRS_core"/>
    <property type="match status" value="1"/>
</dbReference>
<dbReference type="NCBIfam" id="NF004349">
    <property type="entry name" value="PRK05729.1"/>
    <property type="match status" value="1"/>
</dbReference>
<comment type="catalytic activity">
    <reaction evidence="10 12">
        <text>tRNA(Val) + L-valine + ATP = L-valyl-tRNA(Val) + AMP + diphosphate</text>
        <dbReference type="Rhea" id="RHEA:10704"/>
        <dbReference type="Rhea" id="RHEA-COMP:9672"/>
        <dbReference type="Rhea" id="RHEA-COMP:9708"/>
        <dbReference type="ChEBI" id="CHEBI:30616"/>
        <dbReference type="ChEBI" id="CHEBI:33019"/>
        <dbReference type="ChEBI" id="CHEBI:57762"/>
        <dbReference type="ChEBI" id="CHEBI:78442"/>
        <dbReference type="ChEBI" id="CHEBI:78537"/>
        <dbReference type="ChEBI" id="CHEBI:456215"/>
        <dbReference type="EC" id="6.1.1.9"/>
    </reaction>
</comment>
<dbReference type="SUPFAM" id="SSF50677">
    <property type="entry name" value="ValRS/IleRS/LeuRS editing domain"/>
    <property type="match status" value="1"/>
</dbReference>
<dbReference type="InterPro" id="IPR009008">
    <property type="entry name" value="Val/Leu/Ile-tRNA-synth_edit"/>
</dbReference>
<feature type="domain" description="Aminoacyl-tRNA synthetase class Ia" evidence="13">
    <location>
        <begin position="17"/>
        <end position="582"/>
    </location>
</feature>
<feature type="domain" description="Methionyl/Valyl/Leucyl/Isoleucyl-tRNA synthetase anticodon-binding" evidence="14">
    <location>
        <begin position="634"/>
        <end position="788"/>
    </location>
</feature>
<protein>
    <recommendedName>
        <fullName evidence="12">Valine--tRNA ligase</fullName>
        <ecNumber evidence="12">6.1.1.9</ecNumber>
    </recommendedName>
    <alternativeName>
        <fullName evidence="12">Valyl-tRNA synthetase</fullName>
        <shortName evidence="12">ValRS</shortName>
    </alternativeName>
</protein>
<organism evidence="16 17">
    <name type="scientific">Pelagicoccus mobilis</name>
    <dbReference type="NCBI Taxonomy" id="415221"/>
    <lineage>
        <taxon>Bacteria</taxon>
        <taxon>Pseudomonadati</taxon>
        <taxon>Verrucomicrobiota</taxon>
        <taxon>Opitutia</taxon>
        <taxon>Puniceicoccales</taxon>
        <taxon>Pelagicoccaceae</taxon>
        <taxon>Pelagicoccus</taxon>
    </lineage>
</organism>
<dbReference type="Pfam" id="PF00133">
    <property type="entry name" value="tRNA-synt_1"/>
    <property type="match status" value="1"/>
</dbReference>
<dbReference type="InterPro" id="IPR010978">
    <property type="entry name" value="tRNA-bd_arm"/>
</dbReference>
<keyword evidence="5 12" id="KW-0547">Nucleotide-binding</keyword>
<proteinExistence type="inferred from homology"/>
<dbReference type="GO" id="GO:0002161">
    <property type="term" value="F:aminoacyl-tRNA deacylase activity"/>
    <property type="evidence" value="ECO:0007669"/>
    <property type="project" value="InterPro"/>
</dbReference>
<dbReference type="InterPro" id="IPR037118">
    <property type="entry name" value="Val-tRNA_synth_C_sf"/>
</dbReference>
<comment type="subcellular location">
    <subcellularLocation>
        <location evidence="1 12">Cytoplasm</location>
    </subcellularLocation>
</comment>
<evidence type="ECO:0000259" key="15">
    <source>
        <dbReference type="Pfam" id="PF10458"/>
    </source>
</evidence>
<feature type="short sequence motif" description="'KMSKS' region" evidence="12">
    <location>
        <begin position="544"/>
        <end position="548"/>
    </location>
</feature>
<dbReference type="InterPro" id="IPR009080">
    <property type="entry name" value="tRNAsynth_Ia_anticodon-bd"/>
</dbReference>
<evidence type="ECO:0000256" key="7">
    <source>
        <dbReference type="ARBA" id="ARBA00022917"/>
    </source>
</evidence>
<dbReference type="PROSITE" id="PS00178">
    <property type="entry name" value="AA_TRNA_LIGASE_I"/>
    <property type="match status" value="1"/>
</dbReference>
<dbReference type="RefSeq" id="WP_200357790.1">
    <property type="nucleotide sequence ID" value="NZ_JAENIL010000051.1"/>
</dbReference>
<comment type="domain">
    <text evidence="12">The C-terminal coiled-coil domain is crucial for aminoacylation activity.</text>
</comment>
<evidence type="ECO:0000256" key="12">
    <source>
        <dbReference type="HAMAP-Rule" id="MF_02004"/>
    </source>
</evidence>
<keyword evidence="17" id="KW-1185">Reference proteome</keyword>
<dbReference type="NCBIfam" id="TIGR00422">
    <property type="entry name" value="valS"/>
    <property type="match status" value="1"/>
</dbReference>
<feature type="domain" description="Valyl-tRNA synthetase tRNA-binding arm" evidence="15">
    <location>
        <begin position="847"/>
        <end position="910"/>
    </location>
</feature>
<evidence type="ECO:0000256" key="9">
    <source>
        <dbReference type="ARBA" id="ARBA00023146"/>
    </source>
</evidence>
<sequence>MAQEINQGYDPKEVEPKWYAAWEENGCFEGEVQEGKESYSIMIPPPNVTGILHMGHVLDNTLQDIFIRRARLEGKSTLWFPGTDHASIATQTKVEQALRNEGTSRREIGREKFLERAWQWSDDHGGKILNQLRKLGASCDWRRTTFTMDESYERSVRAAFVKLYERGYIYRGKRLVNWCPSSQTALSNEEVIMKPQKGKFWKMRYEIVEEPGRYLEISTTRPETIMGDTAVAVHPDDERYKDLVGKHVWRPFPREEIPIVADHAVEKDFGTGALKVTPAHDQVDFDIGKRHDLPLIDVMNPDGTLSEAAGEEFAGMERFAARKAAAKKLEEIGALVDVEDYENNVGFSERADVPIEPRLSEQWYLKYPKVEEAKAAVEKGIIKFHPKRWEKVYLHWLNNIQDWCISRQLWWGQRIPVWYKKGGDRTDPANWHVSVDGPSDPENWEQDDDALDTWASSYLWPFATFGWPNTDEKTLKELAHFYPTSTLVTGFDIIFFWVARMIMAGLELYGEDKKEALTDDEIAARIPFKDIFIHGLIRDSKGRKMSKTLGNSPDPLDLIEKFGADGLRFGIINIAPSGSDILFSEERIEIGRNFCNKLWNACRFRQMNGAVDSNASLDSIIDRLKASPLDGYSNWILNRMIETMREIEGQFAKFELHQLTHSLYNFVWGDFCDWYVEASKALLQKKDDPRHDMALAVSDLVIRQALQLLNPIMPHITEELWHAMGYCEEGAYIQDTQLATADELSAKLAEAGIKVDAAAAANVEQVKELISKARAVKAEYNVASKRDVTLFVTAADDASATVVSENLDTIKKLAGAATIELKDSVDGCPGSVGALGTVYLDLSSAIDVEAEKERLSKELEKLNKQVAAGEGKLKNPKFVDKAPANVVEGARKQLAETQAKRDEIARLLESL</sequence>
<comment type="subunit">
    <text evidence="2 12">Monomer.</text>
</comment>
<dbReference type="SUPFAM" id="SSF47323">
    <property type="entry name" value="Anticodon-binding domain of a subclass of class I aminoacyl-tRNA synthetases"/>
    <property type="match status" value="1"/>
</dbReference>
<comment type="function">
    <text evidence="12">Catalyzes the attachment of valine to tRNA(Val). As ValRS can inadvertently accommodate and process structurally similar amino acids such as threonine, to avoid such errors, it has a 'posttransfer' editing activity that hydrolyzes mischarged Thr-tRNA(Val) in a tRNA-dependent manner.</text>
</comment>
<dbReference type="InterPro" id="IPR001412">
    <property type="entry name" value="aa-tRNA-synth_I_CS"/>
</dbReference>
<evidence type="ECO:0000313" key="17">
    <source>
        <dbReference type="Proteomes" id="UP000617628"/>
    </source>
</evidence>
<dbReference type="Pfam" id="PF10458">
    <property type="entry name" value="Val_tRNA-synt_C"/>
    <property type="match status" value="1"/>
</dbReference>
<dbReference type="InterPro" id="IPR002303">
    <property type="entry name" value="Valyl-tRNA_ligase"/>
</dbReference>